<evidence type="ECO:0000313" key="6">
    <source>
        <dbReference type="Proteomes" id="UP000239899"/>
    </source>
</evidence>
<dbReference type="EMBL" id="LHPG02000008">
    <property type="protein sequence ID" value="PRW56456.1"/>
    <property type="molecule type" value="Genomic_DNA"/>
</dbReference>
<proteinExistence type="predicted"/>
<organism evidence="5 6">
    <name type="scientific">Chlorella sorokiniana</name>
    <name type="common">Freshwater green alga</name>
    <dbReference type="NCBI Taxonomy" id="3076"/>
    <lineage>
        <taxon>Eukaryota</taxon>
        <taxon>Viridiplantae</taxon>
        <taxon>Chlorophyta</taxon>
        <taxon>core chlorophytes</taxon>
        <taxon>Trebouxiophyceae</taxon>
        <taxon>Chlorellales</taxon>
        <taxon>Chlorellaceae</taxon>
        <taxon>Chlorella clade</taxon>
        <taxon>Chlorella</taxon>
    </lineage>
</organism>
<dbReference type="Pfam" id="PF00560">
    <property type="entry name" value="LRR_1"/>
    <property type="match status" value="1"/>
</dbReference>
<dbReference type="InterPro" id="IPR032675">
    <property type="entry name" value="LRR_dom_sf"/>
</dbReference>
<dbReference type="Gene3D" id="1.20.1280.50">
    <property type="match status" value="1"/>
</dbReference>
<dbReference type="GO" id="GO:0005930">
    <property type="term" value="C:axoneme"/>
    <property type="evidence" value="ECO:0007669"/>
    <property type="project" value="UniProtKB-SubCell"/>
</dbReference>
<keyword evidence="2" id="KW-0433">Leucine-rich repeat</keyword>
<dbReference type="PROSITE" id="PS50181">
    <property type="entry name" value="FBOX"/>
    <property type="match status" value="1"/>
</dbReference>
<feature type="domain" description="F-box" evidence="4">
    <location>
        <begin position="6"/>
        <end position="53"/>
    </location>
</feature>
<dbReference type="NCBIfam" id="TIGR01571">
    <property type="entry name" value="A_thal_Cys_rich"/>
    <property type="match status" value="1"/>
</dbReference>
<name>A0A2P6TQV6_CHLSO</name>
<dbReference type="SUPFAM" id="SSF52058">
    <property type="entry name" value="L domain-like"/>
    <property type="match status" value="1"/>
</dbReference>
<keyword evidence="3" id="KW-0677">Repeat</keyword>
<dbReference type="STRING" id="3076.A0A2P6TQV6"/>
<evidence type="ECO:0000256" key="3">
    <source>
        <dbReference type="ARBA" id="ARBA00022737"/>
    </source>
</evidence>
<dbReference type="PANTHER" id="PTHR48051:SF1">
    <property type="entry name" value="RAS SUPPRESSOR PROTEIN 1"/>
    <property type="match status" value="1"/>
</dbReference>
<gene>
    <name evidence="5" type="ORF">C2E21_4594</name>
</gene>
<sequence>MVPGPELCLLDLPPDLLARIGAQLPFEERLQLSLVCTRLREVCAGPSAMWSSIDACICRGMGRHDSGRPFKPCVPEFASWFAARAQGVEELRVEIALPEDADVVQIDSLTLPADLLHDGSEPQQPLPLRKLAVYYWGFAWLGFSDGNVGPADWLPALQKVALFGAVLQLLPAADHRWPHQFPPRLTDMSLVGGNADLMLWPDAWLPPPLTSLMLSDSHVSVLPPALAQLRQLRSLVVDNNLLSTEAPTVPACELRLLTQLEELNLSCNPLGRPPLELTALRRLRILYLHKIVGGDVLPPPPEVWEPLRACTALAFLSISGNGLEALPPAVADMAHLRALHCEENDIVALPVAPYLSNLRELLADWRTLLAAPDFLRSAAQLSRLILHRFQPSLAACGKDASIFCTGLWCPCILFGQNVKMLVEEGIESGSPCMSCLSFWAIPAVFSFASLGLLAALGGFTAHPTASPLVLRSIQHGCNAAGATALATYAARRRRQLRQLEGLPEGPLSDWWTYFWCPGLSVCQEAAQLRRRQKARLDAEAAGHRRVAVHPPPLQRMS</sequence>
<dbReference type="Proteomes" id="UP000239899">
    <property type="component" value="Unassembled WGS sequence"/>
</dbReference>
<dbReference type="Gene3D" id="3.80.10.10">
    <property type="entry name" value="Ribonuclease Inhibitor"/>
    <property type="match status" value="1"/>
</dbReference>
<comment type="caution">
    <text evidence="5">The sequence shown here is derived from an EMBL/GenBank/DDBJ whole genome shotgun (WGS) entry which is preliminary data.</text>
</comment>
<dbReference type="SMART" id="SM00256">
    <property type="entry name" value="FBOX"/>
    <property type="match status" value="1"/>
</dbReference>
<dbReference type="InterPro" id="IPR006461">
    <property type="entry name" value="PLAC_motif_containing"/>
</dbReference>
<reference evidence="5 6" key="1">
    <citation type="journal article" date="2018" name="Plant J.">
        <title>Genome sequences of Chlorella sorokiniana UTEX 1602 and Micractinium conductrix SAG 241.80: implications to maltose excretion by a green alga.</title>
        <authorList>
            <person name="Arriola M.B."/>
            <person name="Velmurugan N."/>
            <person name="Zhang Y."/>
            <person name="Plunkett M.H."/>
            <person name="Hondzo H."/>
            <person name="Barney B.M."/>
        </authorList>
    </citation>
    <scope>NUCLEOTIDE SEQUENCE [LARGE SCALE GENOMIC DNA]</scope>
    <source>
        <strain evidence="6">UTEX 1602</strain>
    </source>
</reference>
<evidence type="ECO:0000259" key="4">
    <source>
        <dbReference type="PROSITE" id="PS50181"/>
    </source>
</evidence>
<evidence type="ECO:0000313" key="5">
    <source>
        <dbReference type="EMBL" id="PRW56456.1"/>
    </source>
</evidence>
<dbReference type="AlphaFoldDB" id="A0A2P6TQV6"/>
<dbReference type="InterPro" id="IPR001810">
    <property type="entry name" value="F-box_dom"/>
</dbReference>
<dbReference type="Pfam" id="PF04749">
    <property type="entry name" value="PLAC8"/>
    <property type="match status" value="1"/>
</dbReference>
<evidence type="ECO:0000256" key="2">
    <source>
        <dbReference type="ARBA" id="ARBA00022614"/>
    </source>
</evidence>
<dbReference type="InterPro" id="IPR001611">
    <property type="entry name" value="Leu-rich_rpt"/>
</dbReference>
<evidence type="ECO:0000256" key="1">
    <source>
        <dbReference type="ARBA" id="ARBA00004430"/>
    </source>
</evidence>
<comment type="subcellular location">
    <subcellularLocation>
        <location evidence="1">Cytoplasm</location>
        <location evidence="1">Cytoskeleton</location>
        <location evidence="1">Cilium axoneme</location>
    </subcellularLocation>
</comment>
<dbReference type="PANTHER" id="PTHR48051">
    <property type="match status" value="1"/>
</dbReference>
<protein>
    <submittedName>
        <fullName evidence="5">Leucine-rich repeat and death domain-containing 1</fullName>
    </submittedName>
</protein>
<dbReference type="SUPFAM" id="SSF81383">
    <property type="entry name" value="F-box domain"/>
    <property type="match status" value="1"/>
</dbReference>
<dbReference type="InterPro" id="IPR036047">
    <property type="entry name" value="F-box-like_dom_sf"/>
</dbReference>
<keyword evidence="6" id="KW-1185">Reference proteome</keyword>
<dbReference type="OrthoDB" id="40118at2759"/>
<dbReference type="InterPro" id="IPR050216">
    <property type="entry name" value="LRR_domain-containing"/>
</dbReference>
<accession>A0A2P6TQV6</accession>
<dbReference type="Pfam" id="PF12937">
    <property type="entry name" value="F-box-like"/>
    <property type="match status" value="1"/>
</dbReference>